<gene>
    <name evidence="4" type="ORF">ABXS05_05465</name>
</gene>
<dbReference type="GO" id="GO:0016301">
    <property type="term" value="F:kinase activity"/>
    <property type="evidence" value="ECO:0007669"/>
    <property type="project" value="UniProtKB-KW"/>
</dbReference>
<dbReference type="InterPro" id="IPR002173">
    <property type="entry name" value="Carboh/pur_kinase_PfkB_CS"/>
</dbReference>
<evidence type="ECO:0000256" key="2">
    <source>
        <dbReference type="ARBA" id="ARBA00022777"/>
    </source>
</evidence>
<dbReference type="Proteomes" id="UP001555786">
    <property type="component" value="Unassembled WGS sequence"/>
</dbReference>
<keyword evidence="5" id="KW-1185">Reference proteome</keyword>
<sequence length="308" mass="32052">MRTRGAVICVGTTTVDQVLEIDEMPRQAIKVTARHHFKRGGGPAATAAVACARLQQPVELWSRLGDDAEAAFLCERLRHHGVGIDGVKCSGEMDTISAVVIVDRQGERLIVGHDHTDLPASTAHLHLQDIAKAGAVLADINWHEASFAVLDAAAAAGVPSVLDAEVTDPARLLELARRASLPVFSEDGFALASAGAQPDAKGCEALSRRLGGTFGVTLGARGSLWWVDSRLTLVPALPVSVLDTTGAGDVFHGALAAGLAEGRSVIDAARFASAAASLKCGLGNGWDGMPERRAVVEAAARLDARLVS</sequence>
<dbReference type="Pfam" id="PF00294">
    <property type="entry name" value="PfkB"/>
    <property type="match status" value="1"/>
</dbReference>
<evidence type="ECO:0000313" key="5">
    <source>
        <dbReference type="Proteomes" id="UP001555786"/>
    </source>
</evidence>
<evidence type="ECO:0000256" key="1">
    <source>
        <dbReference type="ARBA" id="ARBA00022679"/>
    </source>
</evidence>
<keyword evidence="1" id="KW-0808">Transferase</keyword>
<dbReference type="InterPro" id="IPR011611">
    <property type="entry name" value="PfkB_dom"/>
</dbReference>
<dbReference type="RefSeq" id="WP_367623186.1">
    <property type="nucleotide sequence ID" value="NZ_JBFNQD010000001.1"/>
</dbReference>
<accession>A0ABV3PH99</accession>
<reference evidence="4 5" key="1">
    <citation type="submission" date="2024-07" db="EMBL/GenBank/DDBJ databases">
        <title>Description of Labrys sedimenti sp. nov., isolated from a diclofenac-degrading enrichment culture.</title>
        <authorList>
            <person name="Tancsics A."/>
            <person name="Csepanyi A."/>
        </authorList>
    </citation>
    <scope>NUCLEOTIDE SEQUENCE [LARGE SCALE GENOMIC DNA]</scope>
    <source>
        <strain evidence="4 5">LMG 23578</strain>
    </source>
</reference>
<evidence type="ECO:0000259" key="3">
    <source>
        <dbReference type="Pfam" id="PF00294"/>
    </source>
</evidence>
<evidence type="ECO:0000313" key="4">
    <source>
        <dbReference type="EMBL" id="MEW9304975.1"/>
    </source>
</evidence>
<organism evidence="4 5">
    <name type="scientific">Labrys neptuniae</name>
    <dbReference type="NCBI Taxonomy" id="376174"/>
    <lineage>
        <taxon>Bacteria</taxon>
        <taxon>Pseudomonadati</taxon>
        <taxon>Pseudomonadota</taxon>
        <taxon>Alphaproteobacteria</taxon>
        <taxon>Hyphomicrobiales</taxon>
        <taxon>Xanthobacteraceae</taxon>
        <taxon>Labrys</taxon>
    </lineage>
</organism>
<dbReference type="PANTHER" id="PTHR10584">
    <property type="entry name" value="SUGAR KINASE"/>
    <property type="match status" value="1"/>
</dbReference>
<dbReference type="PROSITE" id="PS00584">
    <property type="entry name" value="PFKB_KINASES_2"/>
    <property type="match status" value="1"/>
</dbReference>
<dbReference type="PANTHER" id="PTHR10584:SF157">
    <property type="entry name" value="SULFOFRUCTOSE KINASE"/>
    <property type="match status" value="1"/>
</dbReference>
<dbReference type="Gene3D" id="3.40.1190.20">
    <property type="match status" value="1"/>
</dbReference>
<dbReference type="EMBL" id="JBFNQD010000001">
    <property type="protein sequence ID" value="MEW9304975.1"/>
    <property type="molecule type" value="Genomic_DNA"/>
</dbReference>
<comment type="caution">
    <text evidence="4">The sequence shown here is derived from an EMBL/GenBank/DDBJ whole genome shotgun (WGS) entry which is preliminary data.</text>
</comment>
<dbReference type="SUPFAM" id="SSF53613">
    <property type="entry name" value="Ribokinase-like"/>
    <property type="match status" value="1"/>
</dbReference>
<dbReference type="InterPro" id="IPR029056">
    <property type="entry name" value="Ribokinase-like"/>
</dbReference>
<feature type="domain" description="Carbohydrate kinase PfkB" evidence="3">
    <location>
        <begin position="7"/>
        <end position="281"/>
    </location>
</feature>
<keyword evidence="2 4" id="KW-0418">Kinase</keyword>
<protein>
    <submittedName>
        <fullName evidence="4">PfkB family carbohydrate kinase</fullName>
    </submittedName>
</protein>
<proteinExistence type="predicted"/>
<name>A0ABV3PH99_9HYPH</name>